<dbReference type="EMBL" id="JADFTS010000001">
    <property type="protein sequence ID" value="KAF9623685.1"/>
    <property type="molecule type" value="Genomic_DNA"/>
</dbReference>
<feature type="domain" description="Glycosyl hydrolase family 38 C-terminal" evidence="4">
    <location>
        <begin position="190"/>
        <end position="398"/>
    </location>
</feature>
<dbReference type="Gene3D" id="2.60.40.1360">
    <property type="match status" value="1"/>
</dbReference>
<reference evidence="7 8" key="1">
    <citation type="submission" date="2020-10" db="EMBL/GenBank/DDBJ databases">
        <title>The Coptis chinensis genome and diversification of protoberbering-type alkaloids.</title>
        <authorList>
            <person name="Wang B."/>
            <person name="Shu S."/>
            <person name="Song C."/>
            <person name="Liu Y."/>
        </authorList>
    </citation>
    <scope>NUCLEOTIDE SEQUENCE [LARGE SCALE GENOMIC DNA]</scope>
    <source>
        <strain evidence="7">HL-2020</strain>
        <tissue evidence="7">Leaf</tissue>
    </source>
</reference>
<evidence type="ECO:0000256" key="3">
    <source>
        <dbReference type="ARBA" id="ARBA00023157"/>
    </source>
</evidence>
<dbReference type="Pfam" id="PF21260">
    <property type="entry name" value="Laman-like_dom"/>
    <property type="match status" value="1"/>
</dbReference>
<dbReference type="InterPro" id="IPR037094">
    <property type="entry name" value="Glyco_hydro_38_cen_sf"/>
</dbReference>
<dbReference type="Gene3D" id="2.70.98.30">
    <property type="entry name" value="Golgi alpha-mannosidase II, domain 4"/>
    <property type="match status" value="1"/>
</dbReference>
<dbReference type="InterPro" id="IPR050843">
    <property type="entry name" value="Glycosyl_Hydrlase_38"/>
</dbReference>
<evidence type="ECO:0000256" key="1">
    <source>
        <dbReference type="ARBA" id="ARBA00022723"/>
    </source>
</evidence>
<dbReference type="GO" id="GO:0006013">
    <property type="term" value="P:mannose metabolic process"/>
    <property type="evidence" value="ECO:0007669"/>
    <property type="project" value="InterPro"/>
</dbReference>
<dbReference type="SUPFAM" id="SSF88688">
    <property type="entry name" value="Families 57/38 glycoside transferase middle domain"/>
    <property type="match status" value="1"/>
</dbReference>
<dbReference type="InterPro" id="IPR015341">
    <property type="entry name" value="Glyco_hydro_38_cen"/>
</dbReference>
<evidence type="ECO:0008006" key="9">
    <source>
        <dbReference type="Google" id="ProtNLM"/>
    </source>
</evidence>
<keyword evidence="1" id="KW-0479">Metal-binding</keyword>
<keyword evidence="8" id="KW-1185">Reference proteome</keyword>
<dbReference type="OrthoDB" id="2016903at2759"/>
<gene>
    <name evidence="7" type="ORF">IFM89_003830</name>
</gene>
<protein>
    <recommendedName>
        <fullName evidence="9">Alpha-mannosidase</fullName>
    </recommendedName>
</protein>
<name>A0A835ITR1_9MAGN</name>
<dbReference type="GO" id="GO:0004559">
    <property type="term" value="F:alpha-mannosidase activity"/>
    <property type="evidence" value="ECO:0007669"/>
    <property type="project" value="InterPro"/>
</dbReference>
<dbReference type="InterPro" id="IPR013780">
    <property type="entry name" value="Glyco_hydro_b"/>
</dbReference>
<dbReference type="InterPro" id="IPR048534">
    <property type="entry name" value="Man2a1-like_dom"/>
</dbReference>
<evidence type="ECO:0000256" key="2">
    <source>
        <dbReference type="ARBA" id="ARBA00022801"/>
    </source>
</evidence>
<feature type="domain" description="Lysosomal alpha-mannosidase-like central" evidence="6">
    <location>
        <begin position="109"/>
        <end position="160"/>
    </location>
</feature>
<sequence length="542" mass="60353">MMSGYYLAARQLEFFKGRSNSGPNTDVLADALAIAQHHDAVSGTEQQHVANDYTKRLSMGYVEAEELVASSLGFLAKSTSDKDYKKPVTKFEQVIGELVTVRDSTGSEIESQLVHISNNSLGIRDYYVNAYLGKSPDEIPKYWLAFFASVPPLGFSTYTVSIAKGGASSVISRLHTTEGTKTGTIQIGQGDVKLIYAVDEGKLTHYINSRSSVETSVEQSYIYYSGYDKSDKDPQASGAYIFRPNNTFPIKSGQVPLTILQGPVLDEVHQQINPWISQITRVYKQKEHVEVEFTVGPIPVDDGIGKEIATLFSTTMDTNKTFYTDSYGRDFIKRVCFVVVYFHLICLAALCSEINLGMYIEDNRTELSVMVDRSMGGSSLVDGQVELMLHRRLLYDDGKGVAEPLNETVCALDKCTGLTIQGNIYLRINTLGEGAKWRRSFGQEIYSPFLLAFTEQEEDNWLNSHVPAFYWLAPSYSLPDNVALKSLQVGEGKDLSTMAAVELKKLFPKKEISKVTEMSLSANQERAEMEKKTTGLEYRKCT</sequence>
<comment type="caution">
    <text evidence="7">The sequence shown here is derived from an EMBL/GenBank/DDBJ whole genome shotgun (WGS) entry which is preliminary data.</text>
</comment>
<evidence type="ECO:0000259" key="5">
    <source>
        <dbReference type="Pfam" id="PF09261"/>
    </source>
</evidence>
<dbReference type="PANTHER" id="PTHR11607">
    <property type="entry name" value="ALPHA-MANNOSIDASE"/>
    <property type="match status" value="1"/>
</dbReference>
<dbReference type="Pfam" id="PF07748">
    <property type="entry name" value="Glyco_hydro_38C"/>
    <property type="match status" value="1"/>
</dbReference>
<dbReference type="FunFam" id="1.20.1270.50:FF:000003">
    <property type="entry name" value="Alpha-mannosidase"/>
    <property type="match status" value="1"/>
</dbReference>
<dbReference type="PANTHER" id="PTHR11607:SF3">
    <property type="entry name" value="LYSOSOMAL ALPHA-MANNOSIDASE"/>
    <property type="match status" value="1"/>
</dbReference>
<dbReference type="Proteomes" id="UP000631114">
    <property type="component" value="Unassembled WGS sequence"/>
</dbReference>
<dbReference type="InterPro" id="IPR028995">
    <property type="entry name" value="Glyco_hydro_57/38_cen_sf"/>
</dbReference>
<dbReference type="GO" id="GO:0046872">
    <property type="term" value="F:metal ion binding"/>
    <property type="evidence" value="ECO:0007669"/>
    <property type="project" value="UniProtKB-KW"/>
</dbReference>
<dbReference type="Gene3D" id="2.60.40.1180">
    <property type="entry name" value="Golgi alpha-mannosidase II"/>
    <property type="match status" value="1"/>
</dbReference>
<dbReference type="AlphaFoldDB" id="A0A835ITR1"/>
<evidence type="ECO:0000313" key="7">
    <source>
        <dbReference type="EMBL" id="KAF9623685.1"/>
    </source>
</evidence>
<proteinExistence type="predicted"/>
<dbReference type="Gene3D" id="1.20.1270.50">
    <property type="entry name" value="Glycoside hydrolase family 38, central domain"/>
    <property type="match status" value="1"/>
</dbReference>
<dbReference type="Pfam" id="PF09261">
    <property type="entry name" value="Alpha-mann_mid"/>
    <property type="match status" value="1"/>
</dbReference>
<keyword evidence="3" id="KW-1015">Disulfide bond</keyword>
<organism evidence="7 8">
    <name type="scientific">Coptis chinensis</name>
    <dbReference type="NCBI Taxonomy" id="261450"/>
    <lineage>
        <taxon>Eukaryota</taxon>
        <taxon>Viridiplantae</taxon>
        <taxon>Streptophyta</taxon>
        <taxon>Embryophyta</taxon>
        <taxon>Tracheophyta</taxon>
        <taxon>Spermatophyta</taxon>
        <taxon>Magnoliopsida</taxon>
        <taxon>Ranunculales</taxon>
        <taxon>Ranunculaceae</taxon>
        <taxon>Coptidoideae</taxon>
        <taxon>Coptis</taxon>
    </lineage>
</organism>
<evidence type="ECO:0000313" key="8">
    <source>
        <dbReference type="Proteomes" id="UP000631114"/>
    </source>
</evidence>
<feature type="domain" description="Glycoside hydrolase family 38 central" evidence="5">
    <location>
        <begin position="5"/>
        <end position="74"/>
    </location>
</feature>
<dbReference type="InterPro" id="IPR011013">
    <property type="entry name" value="Gal_mutarotase_sf_dom"/>
</dbReference>
<keyword evidence="2" id="KW-0378">Hydrolase</keyword>
<dbReference type="InterPro" id="IPR011682">
    <property type="entry name" value="Glyco_hydro_38_C"/>
</dbReference>
<dbReference type="GO" id="GO:0030246">
    <property type="term" value="F:carbohydrate binding"/>
    <property type="evidence" value="ECO:0007669"/>
    <property type="project" value="InterPro"/>
</dbReference>
<evidence type="ECO:0000259" key="4">
    <source>
        <dbReference type="Pfam" id="PF07748"/>
    </source>
</evidence>
<dbReference type="SUPFAM" id="SSF74650">
    <property type="entry name" value="Galactose mutarotase-like"/>
    <property type="match status" value="1"/>
</dbReference>
<accession>A0A835ITR1</accession>
<evidence type="ECO:0000259" key="6">
    <source>
        <dbReference type="Pfam" id="PF21260"/>
    </source>
</evidence>